<accession>A0A645GLB0</accession>
<organism evidence="2">
    <name type="scientific">bioreactor metagenome</name>
    <dbReference type="NCBI Taxonomy" id="1076179"/>
    <lineage>
        <taxon>unclassified sequences</taxon>
        <taxon>metagenomes</taxon>
        <taxon>ecological metagenomes</taxon>
    </lineage>
</organism>
<comment type="caution">
    <text evidence="2">The sequence shown here is derived from an EMBL/GenBank/DDBJ whole genome shotgun (WGS) entry which is preliminary data.</text>
</comment>
<evidence type="ECO:0008006" key="3">
    <source>
        <dbReference type="Google" id="ProtNLM"/>
    </source>
</evidence>
<keyword evidence="1" id="KW-0472">Membrane</keyword>
<keyword evidence="1" id="KW-0812">Transmembrane</keyword>
<gene>
    <name evidence="2" type="ORF">SDC9_174433</name>
</gene>
<feature type="transmembrane region" description="Helical" evidence="1">
    <location>
        <begin position="139"/>
        <end position="161"/>
    </location>
</feature>
<feature type="transmembrane region" description="Helical" evidence="1">
    <location>
        <begin position="113"/>
        <end position="133"/>
    </location>
</feature>
<proteinExistence type="predicted"/>
<evidence type="ECO:0000313" key="2">
    <source>
        <dbReference type="EMBL" id="MPN27006.1"/>
    </source>
</evidence>
<dbReference type="EMBL" id="VSSQ01076740">
    <property type="protein sequence ID" value="MPN27006.1"/>
    <property type="molecule type" value="Genomic_DNA"/>
</dbReference>
<feature type="transmembrane region" description="Helical" evidence="1">
    <location>
        <begin position="210"/>
        <end position="229"/>
    </location>
</feature>
<protein>
    <recommendedName>
        <fullName evidence="3">DUF2812 domain-containing protein</fullName>
    </recommendedName>
</protein>
<dbReference type="Pfam" id="PF11193">
    <property type="entry name" value="DUF2812"/>
    <property type="match status" value="1"/>
</dbReference>
<sequence length="239" mass="27386">MIGGLAFSEESDLEKLRKYAKEGWILESIVGGFFYKLRKDEPQNIVYSLDYQNEANEEYFAIFKEAGWTPVVSVENQMYIFSAQEGTKPIYSDSKTEIDKYIKMKNQMKKGSIVSSVIGLVLLALLVLSFMFIRPISIILELLLVIDFVIFIFSFMPYIAYNSRIKQMKKYGKCNSELISSKTMCKIYLFSGLGILVVGIADLQDKQGWGGFWLILGIGYVSLGIREYMKYKKSLKMQS</sequence>
<keyword evidence="1" id="KW-1133">Transmembrane helix</keyword>
<reference evidence="2" key="1">
    <citation type="submission" date="2019-08" db="EMBL/GenBank/DDBJ databases">
        <authorList>
            <person name="Kucharzyk K."/>
            <person name="Murdoch R.W."/>
            <person name="Higgins S."/>
            <person name="Loffler F."/>
        </authorList>
    </citation>
    <scope>NUCLEOTIDE SEQUENCE</scope>
</reference>
<dbReference type="InterPro" id="IPR021359">
    <property type="entry name" value="DUF2812"/>
</dbReference>
<feature type="transmembrane region" description="Helical" evidence="1">
    <location>
        <begin position="187"/>
        <end position="204"/>
    </location>
</feature>
<evidence type="ECO:0000256" key="1">
    <source>
        <dbReference type="SAM" id="Phobius"/>
    </source>
</evidence>
<name>A0A645GLB0_9ZZZZ</name>
<dbReference type="AlphaFoldDB" id="A0A645GLB0"/>